<organism evidence="3 4">
    <name type="scientific">Methylobacterium soli</name>
    <dbReference type="NCBI Taxonomy" id="553447"/>
    <lineage>
        <taxon>Bacteria</taxon>
        <taxon>Pseudomonadati</taxon>
        <taxon>Pseudomonadota</taxon>
        <taxon>Alphaproteobacteria</taxon>
        <taxon>Hyphomicrobiales</taxon>
        <taxon>Methylobacteriaceae</taxon>
        <taxon>Methylobacterium</taxon>
    </lineage>
</organism>
<evidence type="ECO:0000259" key="2">
    <source>
        <dbReference type="Pfam" id="PF01381"/>
    </source>
</evidence>
<evidence type="ECO:0000313" key="3">
    <source>
        <dbReference type="EMBL" id="KAB1081390.1"/>
    </source>
</evidence>
<accession>A0A6L3T3Y1</accession>
<dbReference type="RefSeq" id="WP_150997282.1">
    <property type="nucleotide sequence ID" value="NZ_BPQY01000107.1"/>
</dbReference>
<gene>
    <name evidence="3" type="ORF">F6X53_03530</name>
</gene>
<dbReference type="InterPro" id="IPR010982">
    <property type="entry name" value="Lambda_DNA-bd_dom_sf"/>
</dbReference>
<sequence>MPVEPHEVQAFLQRNGWSQARLAWEIGVNQPRISRFIQGLKRPNPELEQALDGLVRGQPGGSVGRGADRARRRGARTGRGPSGQPD</sequence>
<feature type="domain" description="HTH cro/C1-type" evidence="2">
    <location>
        <begin position="10"/>
        <end position="46"/>
    </location>
</feature>
<dbReference type="Pfam" id="PF01381">
    <property type="entry name" value="HTH_3"/>
    <property type="match status" value="1"/>
</dbReference>
<evidence type="ECO:0000256" key="1">
    <source>
        <dbReference type="SAM" id="MobiDB-lite"/>
    </source>
</evidence>
<proteinExistence type="predicted"/>
<dbReference type="InterPro" id="IPR001387">
    <property type="entry name" value="Cro/C1-type_HTH"/>
</dbReference>
<comment type="caution">
    <text evidence="3">The sequence shown here is derived from an EMBL/GenBank/DDBJ whole genome shotgun (WGS) entry which is preliminary data.</text>
</comment>
<evidence type="ECO:0000313" key="4">
    <source>
        <dbReference type="Proteomes" id="UP000474159"/>
    </source>
</evidence>
<dbReference type="Gene3D" id="1.10.260.40">
    <property type="entry name" value="lambda repressor-like DNA-binding domains"/>
    <property type="match status" value="1"/>
</dbReference>
<dbReference type="SUPFAM" id="SSF47413">
    <property type="entry name" value="lambda repressor-like DNA-binding domains"/>
    <property type="match status" value="1"/>
</dbReference>
<dbReference type="EMBL" id="VZZK01000002">
    <property type="protein sequence ID" value="KAB1081390.1"/>
    <property type="molecule type" value="Genomic_DNA"/>
</dbReference>
<dbReference type="Proteomes" id="UP000474159">
    <property type="component" value="Unassembled WGS sequence"/>
</dbReference>
<protein>
    <submittedName>
        <fullName evidence="3">Helix-turn-helix transcriptional regulator</fullName>
    </submittedName>
</protein>
<dbReference type="GO" id="GO:0003677">
    <property type="term" value="F:DNA binding"/>
    <property type="evidence" value="ECO:0007669"/>
    <property type="project" value="InterPro"/>
</dbReference>
<dbReference type="AlphaFoldDB" id="A0A6L3T3Y1"/>
<dbReference type="CDD" id="cd00093">
    <property type="entry name" value="HTH_XRE"/>
    <property type="match status" value="1"/>
</dbReference>
<keyword evidence="4" id="KW-1185">Reference proteome</keyword>
<name>A0A6L3T3Y1_9HYPH</name>
<feature type="region of interest" description="Disordered" evidence="1">
    <location>
        <begin position="52"/>
        <end position="86"/>
    </location>
</feature>
<dbReference type="OrthoDB" id="8001898at2"/>
<reference evidence="3 4" key="1">
    <citation type="submission" date="2019-09" db="EMBL/GenBank/DDBJ databases">
        <title>YIM 48816 draft genome.</title>
        <authorList>
            <person name="Jiang L."/>
        </authorList>
    </citation>
    <scope>NUCLEOTIDE SEQUENCE [LARGE SCALE GENOMIC DNA]</scope>
    <source>
        <strain evidence="3 4">YIM 48816</strain>
    </source>
</reference>